<evidence type="ECO:0000256" key="5">
    <source>
        <dbReference type="ARBA" id="ARBA00022898"/>
    </source>
</evidence>
<reference evidence="8" key="1">
    <citation type="journal article" date="2019" name="Int. J. Syst. Evol. Microbiol.">
        <title>The Global Catalogue of Microorganisms (GCM) 10K type strain sequencing project: providing services to taxonomists for standard genome sequencing and annotation.</title>
        <authorList>
            <consortium name="The Broad Institute Genomics Platform"/>
            <consortium name="The Broad Institute Genome Sequencing Center for Infectious Disease"/>
            <person name="Wu L."/>
            <person name="Ma J."/>
        </authorList>
    </citation>
    <scope>NUCLEOTIDE SEQUENCE [LARGE SCALE GENOMIC DNA]</scope>
    <source>
        <strain evidence="8">JCM 17225</strain>
    </source>
</reference>
<comment type="cofactor">
    <cofactor evidence="1">
        <name>pyridoxal 5'-phosphate</name>
        <dbReference type="ChEBI" id="CHEBI:597326"/>
    </cofactor>
</comment>
<dbReference type="InterPro" id="IPR015421">
    <property type="entry name" value="PyrdxlP-dep_Trfase_major"/>
</dbReference>
<evidence type="ECO:0000256" key="3">
    <source>
        <dbReference type="ARBA" id="ARBA00022576"/>
    </source>
</evidence>
<keyword evidence="8" id="KW-1185">Reference proteome</keyword>
<evidence type="ECO:0000256" key="4">
    <source>
        <dbReference type="ARBA" id="ARBA00022679"/>
    </source>
</evidence>
<keyword evidence="5" id="KW-0663">Pyridoxal phosphate</keyword>
<gene>
    <name evidence="7" type="ORF">GCM10022409_18130</name>
</gene>
<evidence type="ECO:0000313" key="8">
    <source>
        <dbReference type="Proteomes" id="UP001501469"/>
    </source>
</evidence>
<name>A0ABP7U0V4_9BACT</name>
<evidence type="ECO:0000256" key="1">
    <source>
        <dbReference type="ARBA" id="ARBA00001933"/>
    </source>
</evidence>
<accession>A0ABP7U0V4</accession>
<dbReference type="PANTHER" id="PTHR46383">
    <property type="entry name" value="ASPARTATE AMINOTRANSFERASE"/>
    <property type="match status" value="1"/>
</dbReference>
<comment type="caution">
    <text evidence="7">The sequence shown here is derived from an EMBL/GenBank/DDBJ whole genome shotgun (WGS) entry which is preliminary data.</text>
</comment>
<evidence type="ECO:0000256" key="2">
    <source>
        <dbReference type="ARBA" id="ARBA00007441"/>
    </source>
</evidence>
<dbReference type="EMBL" id="BAABDK010000016">
    <property type="protein sequence ID" value="GAA4034166.1"/>
    <property type="molecule type" value="Genomic_DNA"/>
</dbReference>
<dbReference type="Gene3D" id="3.90.1150.10">
    <property type="entry name" value="Aspartate Aminotransferase, domain 1"/>
    <property type="match status" value="1"/>
</dbReference>
<sequence>MLRQAEHDVSFSQNLLTGEHLSNPTLHPMMPDTLTVAPAAATSSVLSLASGYGHFAVPAVALAAATAALTTAGQHAEPLAVAPAAGLPALRAALAARYQRRGARNVTAENVLVTAGAKTGLFAVLSELLKAGDDVLVPTPNWFGFSELVRRAGGMLRPLPLAAANNYALTPEALRAALTPATRLLMLSNPNNPTGRVLSAEEWAGLLAVTAEFPDLWVLSDEIYEGISFGATPVPTLLAQPGAGPRSVVVSGFSKSLALAGWGVGCLVAPPALAAAVTARLFATGVSVPTPNQLAALAATEHAEEIGAALCAQLKPTRQLLLEGLAALPGAGEVFAPEGTYYVFADFRRFLPAGLPPAEASALLVRRLAAAGVEVVDGATCGAPGFVRLSYAVPETVLTEALARLRAGLVAE</sequence>
<evidence type="ECO:0000259" key="6">
    <source>
        <dbReference type="Pfam" id="PF00155"/>
    </source>
</evidence>
<protein>
    <submittedName>
        <fullName evidence="7">Pyridoxal phosphate-dependent aminotransferase</fullName>
    </submittedName>
</protein>
<organism evidence="7 8">
    <name type="scientific">Hymenobacter glaciei</name>
    <dbReference type="NCBI Taxonomy" id="877209"/>
    <lineage>
        <taxon>Bacteria</taxon>
        <taxon>Pseudomonadati</taxon>
        <taxon>Bacteroidota</taxon>
        <taxon>Cytophagia</taxon>
        <taxon>Cytophagales</taxon>
        <taxon>Hymenobacteraceae</taxon>
        <taxon>Hymenobacter</taxon>
    </lineage>
</organism>
<keyword evidence="4" id="KW-0808">Transferase</keyword>
<dbReference type="Pfam" id="PF00155">
    <property type="entry name" value="Aminotran_1_2"/>
    <property type="match status" value="1"/>
</dbReference>
<dbReference type="Gene3D" id="3.40.640.10">
    <property type="entry name" value="Type I PLP-dependent aspartate aminotransferase-like (Major domain)"/>
    <property type="match status" value="1"/>
</dbReference>
<dbReference type="InterPro" id="IPR015422">
    <property type="entry name" value="PyrdxlP-dep_Trfase_small"/>
</dbReference>
<dbReference type="InterPro" id="IPR050596">
    <property type="entry name" value="AspAT/PAT-like"/>
</dbReference>
<comment type="similarity">
    <text evidence="2">Belongs to the class-I pyridoxal-phosphate-dependent aminotransferase family.</text>
</comment>
<evidence type="ECO:0000313" key="7">
    <source>
        <dbReference type="EMBL" id="GAA4034166.1"/>
    </source>
</evidence>
<dbReference type="SUPFAM" id="SSF53383">
    <property type="entry name" value="PLP-dependent transferases"/>
    <property type="match status" value="1"/>
</dbReference>
<feature type="domain" description="Aminotransferase class I/classII large" evidence="6">
    <location>
        <begin position="51"/>
        <end position="405"/>
    </location>
</feature>
<dbReference type="CDD" id="cd00609">
    <property type="entry name" value="AAT_like"/>
    <property type="match status" value="1"/>
</dbReference>
<dbReference type="InterPro" id="IPR015424">
    <property type="entry name" value="PyrdxlP-dep_Trfase"/>
</dbReference>
<dbReference type="GO" id="GO:0008483">
    <property type="term" value="F:transaminase activity"/>
    <property type="evidence" value="ECO:0007669"/>
    <property type="project" value="UniProtKB-KW"/>
</dbReference>
<dbReference type="InterPro" id="IPR004839">
    <property type="entry name" value="Aminotransferase_I/II_large"/>
</dbReference>
<dbReference type="PANTHER" id="PTHR46383:SF1">
    <property type="entry name" value="ASPARTATE AMINOTRANSFERASE"/>
    <property type="match status" value="1"/>
</dbReference>
<keyword evidence="3 7" id="KW-0032">Aminotransferase</keyword>
<dbReference type="Proteomes" id="UP001501469">
    <property type="component" value="Unassembled WGS sequence"/>
</dbReference>
<proteinExistence type="inferred from homology"/>